<evidence type="ECO:0000313" key="3">
    <source>
        <dbReference type="Proteomes" id="UP000838412"/>
    </source>
</evidence>
<dbReference type="Proteomes" id="UP000838412">
    <property type="component" value="Chromosome 11"/>
</dbReference>
<protein>
    <submittedName>
        <fullName evidence="2">Hypp5997 protein</fullName>
    </submittedName>
</protein>
<sequence>MPPGCRVASGALRVVFYGMNDRPFGPCLFPEQFSAPSLAGWHIPRDDISQVQGHTGIGVVPGTRGTDIPSSPQ</sequence>
<proteinExistence type="predicted"/>
<dbReference type="AlphaFoldDB" id="A0A8J9VT79"/>
<accession>A0A8J9VT79</accession>
<feature type="region of interest" description="Disordered" evidence="1">
    <location>
        <begin position="53"/>
        <end position="73"/>
    </location>
</feature>
<evidence type="ECO:0000256" key="1">
    <source>
        <dbReference type="SAM" id="MobiDB-lite"/>
    </source>
</evidence>
<evidence type="ECO:0000313" key="2">
    <source>
        <dbReference type="EMBL" id="CAH1240373.1"/>
    </source>
</evidence>
<name>A0A8J9VT79_BRALA</name>
<dbReference type="EMBL" id="OV696696">
    <property type="protein sequence ID" value="CAH1240373.1"/>
    <property type="molecule type" value="Genomic_DNA"/>
</dbReference>
<gene>
    <name evidence="2" type="primary">Hypp5997</name>
    <name evidence="2" type="ORF">BLAG_LOCUS4352</name>
</gene>
<reference evidence="2" key="1">
    <citation type="submission" date="2022-01" db="EMBL/GenBank/DDBJ databases">
        <authorList>
            <person name="Braso-Vives M."/>
        </authorList>
    </citation>
    <scope>NUCLEOTIDE SEQUENCE</scope>
</reference>
<keyword evidence="3" id="KW-1185">Reference proteome</keyword>
<organism evidence="2 3">
    <name type="scientific">Branchiostoma lanceolatum</name>
    <name type="common">Common lancelet</name>
    <name type="synonym">Amphioxus lanceolatum</name>
    <dbReference type="NCBI Taxonomy" id="7740"/>
    <lineage>
        <taxon>Eukaryota</taxon>
        <taxon>Metazoa</taxon>
        <taxon>Chordata</taxon>
        <taxon>Cephalochordata</taxon>
        <taxon>Leptocardii</taxon>
        <taxon>Amphioxiformes</taxon>
        <taxon>Branchiostomatidae</taxon>
        <taxon>Branchiostoma</taxon>
    </lineage>
</organism>